<protein>
    <recommendedName>
        <fullName evidence="4">DUF1376 domain-containing protein</fullName>
    </recommendedName>
</protein>
<feature type="region of interest" description="Disordered" evidence="1">
    <location>
        <begin position="304"/>
        <end position="323"/>
    </location>
</feature>
<evidence type="ECO:0000313" key="2">
    <source>
        <dbReference type="EMBL" id="ADU34888.1"/>
    </source>
</evidence>
<accession>E6V7G6</accession>
<feature type="compositionally biased region" description="Basic and acidic residues" evidence="1">
    <location>
        <begin position="95"/>
        <end position="121"/>
    </location>
</feature>
<dbReference type="STRING" id="595537.Varpa_0669"/>
<dbReference type="Proteomes" id="UP000008917">
    <property type="component" value="Chromosome"/>
</dbReference>
<dbReference type="eggNOG" id="ENOG50332SK">
    <property type="taxonomic scope" value="Bacteria"/>
</dbReference>
<reference evidence="2 3" key="2">
    <citation type="journal article" date="2013" name="Genome Announc.">
        <title>Genome of the Root-Associated Plant Growth-Promoting Bacterium Variovorax paradoxus Strain EPS.</title>
        <authorList>
            <person name="Han J.I."/>
            <person name="Spain J.C."/>
            <person name="Leadbetter J.R."/>
            <person name="Ovchinnikova G."/>
            <person name="Goodwin L.A."/>
            <person name="Han C.S."/>
            <person name="Woyke T."/>
            <person name="Davenport K.W."/>
            <person name="Orwin P.M."/>
        </authorList>
    </citation>
    <scope>NUCLEOTIDE SEQUENCE [LARGE SCALE GENOMIC DNA]</scope>
    <source>
        <strain evidence="2 3">EPS</strain>
    </source>
</reference>
<proteinExistence type="predicted"/>
<reference evidence="3" key="1">
    <citation type="submission" date="2010-12" db="EMBL/GenBank/DDBJ databases">
        <title>Complete sequence of Variovorax paradoxus EPS.</title>
        <authorList>
            <consortium name="US DOE Joint Genome Institute"/>
            <person name="Lucas S."/>
            <person name="Copeland A."/>
            <person name="Lapidus A."/>
            <person name="Cheng J.-F."/>
            <person name="Goodwin L."/>
            <person name="Pitluck S."/>
            <person name="Teshima H."/>
            <person name="Detter J.C."/>
            <person name="Han C."/>
            <person name="Tapia R."/>
            <person name="Land M."/>
            <person name="Hauser L."/>
            <person name="Kyrpides N."/>
            <person name="Ivanova N."/>
            <person name="Ovchinnikova G."/>
            <person name="Orwin P."/>
            <person name="Han J.-I.G."/>
            <person name="Woyke T."/>
        </authorList>
    </citation>
    <scope>NUCLEOTIDE SEQUENCE [LARGE SCALE GENOMIC DNA]</scope>
    <source>
        <strain evidence="3">EPS</strain>
    </source>
</reference>
<gene>
    <name evidence="2" type="ordered locus">Varpa_0669</name>
</gene>
<feature type="region of interest" description="Disordered" evidence="1">
    <location>
        <begin position="95"/>
        <end position="181"/>
    </location>
</feature>
<name>E6V7G6_VARPE</name>
<dbReference type="OrthoDB" id="8902819at2"/>
<dbReference type="EMBL" id="CP002417">
    <property type="protein sequence ID" value="ADU34888.1"/>
    <property type="molecule type" value="Genomic_DNA"/>
</dbReference>
<dbReference type="HOGENOM" id="CLU_860364_0_0_4"/>
<feature type="compositionally biased region" description="Basic and acidic residues" evidence="1">
    <location>
        <begin position="314"/>
        <end position="323"/>
    </location>
</feature>
<feature type="compositionally biased region" description="Polar residues" evidence="1">
    <location>
        <begin position="132"/>
        <end position="148"/>
    </location>
</feature>
<dbReference type="RefSeq" id="WP_013539133.1">
    <property type="nucleotide sequence ID" value="NC_014931.1"/>
</dbReference>
<evidence type="ECO:0008006" key="4">
    <source>
        <dbReference type="Google" id="ProtNLM"/>
    </source>
</evidence>
<evidence type="ECO:0000256" key="1">
    <source>
        <dbReference type="SAM" id="MobiDB-lite"/>
    </source>
</evidence>
<sequence length="323" mass="35756">MADMHWFRWHHGTVTDPKFGLIAKKAGTSVAEVIAIWATLLEAASASEERGHPGTPDFEAIDFALGVDEGTTARVYGLMQDRALIDSDTGRLAAWERRQPKRERDDDNGTERKRRQREREGASVTVVVPPSHTESINVTPCHATSRQVTPRGEERRRDKKTPPYPPQAGEVGGEESKNSTKAETVCRAIRAKGVTDVSPSHPKLRALIDKGVGVETFVNAAEICTKARPVKGVEYLLGIVERQLREAADIGERPGMPKAAWDQSRASIEAKAEALGIGRWREFNLGPDREHWPAYLRRVKEAAKREASGPQDRCAADLEMVSR</sequence>
<organism evidence="2 3">
    <name type="scientific">Variovorax paradoxus (strain EPS)</name>
    <dbReference type="NCBI Taxonomy" id="595537"/>
    <lineage>
        <taxon>Bacteria</taxon>
        <taxon>Pseudomonadati</taxon>
        <taxon>Pseudomonadota</taxon>
        <taxon>Betaproteobacteria</taxon>
        <taxon>Burkholderiales</taxon>
        <taxon>Comamonadaceae</taxon>
        <taxon>Variovorax</taxon>
    </lineage>
</organism>
<dbReference type="KEGG" id="vpe:Varpa_0669"/>
<dbReference type="AlphaFoldDB" id="E6V7G6"/>
<evidence type="ECO:0000313" key="3">
    <source>
        <dbReference type="Proteomes" id="UP000008917"/>
    </source>
</evidence>